<comment type="caution">
    <text evidence="9">The sequence shown here is derived from an EMBL/GenBank/DDBJ whole genome shotgun (WGS) entry which is preliminary data.</text>
</comment>
<feature type="domain" description="Cation efflux protein transmembrane" evidence="7">
    <location>
        <begin position="342"/>
        <end position="532"/>
    </location>
</feature>
<accession>A0ABP0MY92</accession>
<evidence type="ECO:0000313" key="10">
    <source>
        <dbReference type="Proteomes" id="UP001642484"/>
    </source>
</evidence>
<feature type="transmembrane region" description="Helical" evidence="6">
    <location>
        <begin position="517"/>
        <end position="536"/>
    </location>
</feature>
<keyword evidence="2" id="KW-0813">Transport</keyword>
<feature type="transmembrane region" description="Helical" evidence="6">
    <location>
        <begin position="236"/>
        <end position="254"/>
    </location>
</feature>
<evidence type="ECO:0000256" key="3">
    <source>
        <dbReference type="ARBA" id="ARBA00022692"/>
    </source>
</evidence>
<keyword evidence="5 6" id="KW-0472">Membrane</keyword>
<keyword evidence="4 6" id="KW-1133">Transmembrane helix</keyword>
<dbReference type="InterPro" id="IPR002524">
    <property type="entry name" value="Cation_efflux"/>
</dbReference>
<dbReference type="PANTHER" id="PTHR43840">
    <property type="entry name" value="MITOCHONDRIAL METAL TRANSPORTER 1-RELATED"/>
    <property type="match status" value="1"/>
</dbReference>
<dbReference type="InterPro" id="IPR050291">
    <property type="entry name" value="CDF_Transporter"/>
</dbReference>
<feature type="transmembrane region" description="Helical" evidence="6">
    <location>
        <begin position="64"/>
        <end position="91"/>
    </location>
</feature>
<feature type="transmembrane region" description="Helical" evidence="6">
    <location>
        <begin position="400"/>
        <end position="418"/>
    </location>
</feature>
<sequence length="552" mass="60458">METDSRLNDLSTPLCATVFSPNHPPKKVEVQQGQQDSDSCLQALIARSTSIGDSEVMLVIRSSVWINFVLMVCKLYTFLISGSLAVLASLVDSIIDLLGQGALMFTSALAKGKNEDEYPVGRGRLEPVGVMICAVVMGMASMEVISQSTVRLVKFWDRSDAPEVALTMTAALLLVGVIFLKVGLWHWCSAVYQRNPQEAVKAIAQDNLNDVISNIAALIAPEMILLGHQFWLVDPFAGIAISIYIIYTWLVTGFEQVEMIVGKRADPDFLQKVYNIVEDSSEELSLQAHEMQTAQLSAGPVFNTVLEESLLPDVQEERSDGSSLVEWKKRRGPRCTPEVKALTISFLLFGLITVVQVFAAQIAHSRALLMDCISMGVDSLTYLGNIVVECRRRDGREHAISQLIIVAISLSLLCYFTSDAMQESWETVLVCQGKASADGDEEVNGWITLGFALGGVAFDVMCLIQFYKSNKRTGSGRSVNIFSAFLHVSADFLRSSATLVMSLIILFGQVDSTCIDAYSSIFIGVTIVVGAFVGFFKWLKLLASLCCCKDDL</sequence>
<feature type="transmembrane region" description="Helical" evidence="6">
    <location>
        <begin position="368"/>
        <end position="388"/>
    </location>
</feature>
<dbReference type="InterPro" id="IPR027469">
    <property type="entry name" value="Cation_efflux_TMD_sf"/>
</dbReference>
<protein>
    <recommendedName>
        <fullName evidence="7">Cation efflux protein transmembrane domain-containing protein</fullName>
    </recommendedName>
</protein>
<evidence type="ECO:0000256" key="2">
    <source>
        <dbReference type="ARBA" id="ARBA00022448"/>
    </source>
</evidence>
<dbReference type="NCBIfam" id="TIGR01297">
    <property type="entry name" value="CDF"/>
    <property type="match status" value="1"/>
</dbReference>
<reference evidence="9 10" key="1">
    <citation type="submission" date="2024-02" db="EMBL/GenBank/DDBJ databases">
        <authorList>
            <person name="Chen Y."/>
            <person name="Shah S."/>
            <person name="Dougan E. K."/>
            <person name="Thang M."/>
            <person name="Chan C."/>
        </authorList>
    </citation>
    <scope>NUCLEOTIDE SEQUENCE [LARGE SCALE GENOMIC DNA]</scope>
</reference>
<evidence type="ECO:0000259" key="7">
    <source>
        <dbReference type="Pfam" id="PF01545"/>
    </source>
</evidence>
<dbReference type="SUPFAM" id="SSF161111">
    <property type="entry name" value="Cation efflux protein transmembrane domain-like"/>
    <property type="match status" value="2"/>
</dbReference>
<evidence type="ECO:0000313" key="8">
    <source>
        <dbReference type="EMBL" id="CAK9055529.1"/>
    </source>
</evidence>
<dbReference type="EMBL" id="CAXAMN010020113">
    <property type="protein sequence ID" value="CAK9055699.1"/>
    <property type="molecule type" value="Genomic_DNA"/>
</dbReference>
<gene>
    <name evidence="8" type="ORF">CCMP2556_LOCUS27621</name>
    <name evidence="9" type="ORF">CCMP2556_LOCUS27687</name>
</gene>
<keyword evidence="10" id="KW-1185">Reference proteome</keyword>
<evidence type="ECO:0000313" key="9">
    <source>
        <dbReference type="EMBL" id="CAK9055699.1"/>
    </source>
</evidence>
<dbReference type="InterPro" id="IPR058533">
    <property type="entry name" value="Cation_efflux_TM"/>
</dbReference>
<organism evidence="9 10">
    <name type="scientific">Durusdinium trenchii</name>
    <dbReference type="NCBI Taxonomy" id="1381693"/>
    <lineage>
        <taxon>Eukaryota</taxon>
        <taxon>Sar</taxon>
        <taxon>Alveolata</taxon>
        <taxon>Dinophyceae</taxon>
        <taxon>Suessiales</taxon>
        <taxon>Symbiodiniaceae</taxon>
        <taxon>Durusdinium</taxon>
    </lineage>
</organism>
<feature type="transmembrane region" description="Helical" evidence="6">
    <location>
        <begin position="479"/>
        <end position="505"/>
    </location>
</feature>
<evidence type="ECO:0000256" key="6">
    <source>
        <dbReference type="SAM" id="Phobius"/>
    </source>
</evidence>
<dbReference type="Pfam" id="PF01545">
    <property type="entry name" value="Cation_efflux"/>
    <property type="match status" value="2"/>
</dbReference>
<dbReference type="Proteomes" id="UP001642484">
    <property type="component" value="Unassembled WGS sequence"/>
</dbReference>
<dbReference type="EMBL" id="CAXAMN010020002">
    <property type="protein sequence ID" value="CAK9055529.1"/>
    <property type="molecule type" value="Genomic_DNA"/>
</dbReference>
<proteinExistence type="predicted"/>
<dbReference type="PANTHER" id="PTHR43840:SF52">
    <property type="entry name" value="CATION EFFLUX FAMILY PROTEIN"/>
    <property type="match status" value="1"/>
</dbReference>
<name>A0ABP0MY92_9DINO</name>
<dbReference type="Gene3D" id="1.20.1510.10">
    <property type="entry name" value="Cation efflux protein transmembrane domain"/>
    <property type="match status" value="2"/>
</dbReference>
<evidence type="ECO:0000256" key="4">
    <source>
        <dbReference type="ARBA" id="ARBA00022989"/>
    </source>
</evidence>
<feature type="transmembrane region" description="Helical" evidence="6">
    <location>
        <begin position="339"/>
        <end position="362"/>
    </location>
</feature>
<feature type="transmembrane region" description="Helical" evidence="6">
    <location>
        <begin position="165"/>
        <end position="187"/>
    </location>
</feature>
<evidence type="ECO:0000256" key="1">
    <source>
        <dbReference type="ARBA" id="ARBA00004141"/>
    </source>
</evidence>
<feature type="domain" description="Cation efflux protein transmembrane" evidence="7">
    <location>
        <begin position="63"/>
        <end position="259"/>
    </location>
</feature>
<evidence type="ECO:0000256" key="5">
    <source>
        <dbReference type="ARBA" id="ARBA00023136"/>
    </source>
</evidence>
<keyword evidence="3 6" id="KW-0812">Transmembrane</keyword>
<comment type="subcellular location">
    <subcellularLocation>
        <location evidence="1">Membrane</location>
        <topology evidence="1">Multi-pass membrane protein</topology>
    </subcellularLocation>
</comment>
<feature type="transmembrane region" description="Helical" evidence="6">
    <location>
        <begin position="446"/>
        <end position="467"/>
    </location>
</feature>